<keyword evidence="2" id="KW-1185">Reference proteome</keyword>
<dbReference type="SUPFAM" id="SSF53474">
    <property type="entry name" value="alpha/beta-Hydrolases"/>
    <property type="match status" value="1"/>
</dbReference>
<evidence type="ECO:0000313" key="2">
    <source>
        <dbReference type="Proteomes" id="UP000464495"/>
    </source>
</evidence>
<gene>
    <name evidence="1" type="ORF">GO499_18505</name>
</gene>
<dbReference type="InterPro" id="IPR029058">
    <property type="entry name" value="AB_hydrolase_fold"/>
</dbReference>
<evidence type="ECO:0008006" key="3">
    <source>
        <dbReference type="Google" id="ProtNLM"/>
    </source>
</evidence>
<dbReference type="InterPro" id="IPR051321">
    <property type="entry name" value="PHA/PHB_synthase"/>
</dbReference>
<dbReference type="Gene3D" id="3.40.50.1820">
    <property type="entry name" value="alpha/beta hydrolase"/>
    <property type="match status" value="1"/>
</dbReference>
<dbReference type="AlphaFoldDB" id="A0A6P1T5F9"/>
<dbReference type="KEGG" id="amaq:GO499_18505"/>
<evidence type="ECO:0000313" key="1">
    <source>
        <dbReference type="EMBL" id="QHQ37031.1"/>
    </source>
</evidence>
<dbReference type="PANTHER" id="PTHR36837:SF2">
    <property type="entry name" value="POLY(3-HYDROXYALKANOATE) POLYMERASE SUBUNIT PHAC"/>
    <property type="match status" value="1"/>
</dbReference>
<protein>
    <recommendedName>
        <fullName evidence="3">Alpha/beta hydrolase</fullName>
    </recommendedName>
</protein>
<organism evidence="1 2">
    <name type="scientific">Algicella marina</name>
    <dbReference type="NCBI Taxonomy" id="2683284"/>
    <lineage>
        <taxon>Bacteria</taxon>
        <taxon>Pseudomonadati</taxon>
        <taxon>Pseudomonadota</taxon>
        <taxon>Alphaproteobacteria</taxon>
        <taxon>Rhodobacterales</taxon>
        <taxon>Paracoccaceae</taxon>
        <taxon>Algicella</taxon>
    </lineage>
</organism>
<dbReference type="RefSeq" id="WP_161863573.1">
    <property type="nucleotide sequence ID" value="NZ_CP046620.1"/>
</dbReference>
<dbReference type="Proteomes" id="UP000464495">
    <property type="component" value="Chromosome"/>
</dbReference>
<dbReference type="EMBL" id="CP046620">
    <property type="protein sequence ID" value="QHQ37031.1"/>
    <property type="molecule type" value="Genomic_DNA"/>
</dbReference>
<sequence length="412" mass="43791">MTVTDMVERLPEVAGKPHRRGHPAPLIFHLCAAITSYQAAVAGAPAAAEEAFPWHPDITPPSQAPAPLAVAEAALARLRQAEEGIRAWQQHPYQRPETVRPVLWQAGSTRLLDYGGAGPVVLVVPSLINSADILDLTPNASFLAALSAKGLRPVLLDWGAPERAEAGLDLGQYIAGRLLPAWMFLEGWSGRRPPLLGYCMGGSLVAALAATMPGAPGLVTIGAPWSFAGGTGLAAEIRLGARQMGAAKLDRIIDGLTAAFGLVPAATFQHLFALVDPMQAARKFRAFAAMPQDGKAAERFVALEDWLADGRAMSGPATRDLLVRWQIADALDRGDWHCLGRAARPEEIHCPAMVVTGLRDHIATSATTRPLTRRLPAPLTLETGLGHVGMVVSRNSRREVVDPVVAFLSALP</sequence>
<accession>A0A6P1T5F9</accession>
<reference evidence="1 2" key="1">
    <citation type="submission" date="2019-12" db="EMBL/GenBank/DDBJ databases">
        <title>Complete genome sequence of Algicella marina strain 9Alg 56(T) isolated from the red alga Tichocarpus crinitus.</title>
        <authorList>
            <person name="Kim S.-G."/>
            <person name="Nedashkovskaya O.I."/>
        </authorList>
    </citation>
    <scope>NUCLEOTIDE SEQUENCE [LARGE SCALE GENOMIC DNA]</scope>
    <source>
        <strain evidence="1 2">9Alg 56</strain>
    </source>
</reference>
<name>A0A6P1T5F9_9RHOB</name>
<proteinExistence type="predicted"/>
<dbReference type="PANTHER" id="PTHR36837">
    <property type="entry name" value="POLY(3-HYDROXYALKANOATE) POLYMERASE SUBUNIT PHAC"/>
    <property type="match status" value="1"/>
</dbReference>